<dbReference type="STRING" id="6526.A0A2C9JKX1"/>
<dbReference type="PANTHER" id="PTHR11931">
    <property type="entry name" value="PHOSPHOGLYCERATE MUTASE"/>
    <property type="match status" value="1"/>
</dbReference>
<reference evidence="9" key="3">
    <citation type="submission" date="2020-05" db="UniProtKB">
        <authorList>
            <consortium name="EnsemblMetazoa"/>
        </authorList>
    </citation>
    <scope>IDENTIFICATION</scope>
    <source>
        <strain evidence="9">BB02</strain>
    </source>
</reference>
<dbReference type="HAMAP" id="MF_01039">
    <property type="entry name" value="PGAM_GpmA"/>
    <property type="match status" value="1"/>
</dbReference>
<evidence type="ECO:0000256" key="2">
    <source>
        <dbReference type="ARBA" id="ARBA00006717"/>
    </source>
</evidence>
<keyword evidence="12" id="KW-1185">Reference proteome</keyword>
<keyword evidence="5" id="KW-0413">Isomerase</keyword>
<evidence type="ECO:0000256" key="1">
    <source>
        <dbReference type="ARBA" id="ARBA00000380"/>
    </source>
</evidence>
<sequence length="264" mass="30462">MHCVIMDEQPWKPKHVLIIVRHGESVFTQQNLFCGFAHDADLTDVGIQEAIRAGKLLKENNIQLDMAFTSVLKRAIKTLFYIQEELDCHWLPVVKTWRLNERHYGALQGLHKSETAEKYGEDQVKLWRRSYDVKPPPLDINDERWPGKQRQYAAMDQGMFPTSESLKDTIQRTLPCWYDQIAPAVKSGKNVLIVAHGNSLRGIIKYLDRVSDEDIVDYEVPTGIPMVYHLDEDLQPTKRYYLASDEEVALAQTLLANQGKIREK</sequence>
<dbReference type="InterPro" id="IPR005952">
    <property type="entry name" value="Phosphogly_mut1"/>
</dbReference>
<dbReference type="Pfam" id="PF00300">
    <property type="entry name" value="His_Phos_1"/>
    <property type="match status" value="1"/>
</dbReference>
<evidence type="ECO:0000256" key="6">
    <source>
        <dbReference type="PIRSR" id="PIRSR613078-1"/>
    </source>
</evidence>
<dbReference type="RefSeq" id="XP_055868763.1">
    <property type="nucleotide sequence ID" value="XM_056012788.1"/>
</dbReference>
<dbReference type="Gene3D" id="3.40.50.1240">
    <property type="entry name" value="Phosphoglycerate mutase-like"/>
    <property type="match status" value="1"/>
</dbReference>
<dbReference type="EnsemblMetazoa" id="BGLB004010-RC">
    <property type="protein sequence ID" value="BGLB004010-PC"/>
    <property type="gene ID" value="BGLB004010"/>
</dbReference>
<dbReference type="GO" id="GO:0004619">
    <property type="term" value="F:phosphoglycerate mutase activity"/>
    <property type="evidence" value="ECO:0007669"/>
    <property type="project" value="UniProtKB-EC"/>
</dbReference>
<dbReference type="RefSeq" id="XP_013071125.1">
    <property type="nucleotide sequence ID" value="XM_013215671.2"/>
</dbReference>
<feature type="binding site" evidence="7">
    <location>
        <position position="112"/>
    </location>
    <ligand>
        <name>substrate</name>
    </ligand>
</feature>
<evidence type="ECO:0000313" key="11">
    <source>
        <dbReference type="Proteomes" id="UP000076420"/>
    </source>
</evidence>
<evidence type="ECO:0000313" key="16">
    <source>
        <dbReference type="RefSeq" id="XP_013071126.1"/>
    </source>
</evidence>
<dbReference type="RefSeq" id="XP_013071124.1">
    <property type="nucleotide sequence ID" value="XM_013215670.2"/>
</dbReference>
<dbReference type="EnsemblMetazoa" id="BGLB004010-RH">
    <property type="protein sequence ID" value="BGLB004010-PH"/>
    <property type="gene ID" value="BGLB004010"/>
</dbReference>
<dbReference type="EnsemblMetazoa" id="BGLB004010-RB">
    <property type="protein sequence ID" value="BGLB004010-PB"/>
    <property type="gene ID" value="BGLB004010"/>
</dbReference>
<dbReference type="GeneID" id="106058281"/>
<feature type="active site" description="Proton donor/acceptor" evidence="6">
    <location>
        <position position="101"/>
    </location>
</feature>
<dbReference type="EnsemblMetazoa" id="BGLB004010-RE">
    <property type="protein sequence ID" value="BGLB004010-PE"/>
    <property type="gene ID" value="BGLB004010"/>
</dbReference>
<dbReference type="EnsemblMetazoa" id="BGLB004010-RG">
    <property type="protein sequence ID" value="BGLB004010-PG"/>
    <property type="gene ID" value="BGLB004010"/>
</dbReference>
<evidence type="ECO:0000313" key="12">
    <source>
        <dbReference type="Proteomes" id="UP001165740"/>
    </source>
</evidence>
<evidence type="ECO:0000256" key="8">
    <source>
        <dbReference type="PIRSR" id="PIRSR613078-3"/>
    </source>
</evidence>
<proteinExistence type="inferred from homology"/>
<evidence type="ECO:0000256" key="4">
    <source>
        <dbReference type="ARBA" id="ARBA00023152"/>
    </source>
</evidence>
<feature type="site" description="Transition state stabilizer" evidence="8">
    <location>
        <position position="196"/>
    </location>
</feature>
<dbReference type="SUPFAM" id="SSF53254">
    <property type="entry name" value="Phosphoglycerate mutase-like"/>
    <property type="match status" value="1"/>
</dbReference>
<dbReference type="RefSeq" id="XP_013071126.1">
    <property type="nucleotide sequence ID" value="XM_013215672.2"/>
</dbReference>
<evidence type="ECO:0000313" key="13">
    <source>
        <dbReference type="RefSeq" id="XP_013071122.1"/>
    </source>
</evidence>
<dbReference type="CDD" id="cd07067">
    <property type="entry name" value="HP_PGM_like"/>
    <property type="match status" value="1"/>
</dbReference>
<comment type="catalytic activity">
    <reaction evidence="1">
        <text>(2R)-2-phosphoglycerate = (2R)-3-phosphoglycerate</text>
        <dbReference type="Rhea" id="RHEA:15901"/>
        <dbReference type="ChEBI" id="CHEBI:58272"/>
        <dbReference type="ChEBI" id="CHEBI:58289"/>
        <dbReference type="EC" id="5.4.2.11"/>
    </reaction>
</comment>
<dbReference type="GO" id="GO:0006096">
    <property type="term" value="P:glycolytic process"/>
    <property type="evidence" value="ECO:0007669"/>
    <property type="project" value="UniProtKB-KW"/>
</dbReference>
<dbReference type="EC" id="5.4.2.11" evidence="3"/>
<dbReference type="InterPro" id="IPR013078">
    <property type="entry name" value="His_Pase_superF_clade-1"/>
</dbReference>
<reference evidence="10" key="2">
    <citation type="submission" date="2013-03" db="EMBL/GenBank/DDBJ databases">
        <title>Sequence assembly of the Biomphalaria glabrata genome version 4.3.</title>
        <authorList>
            <person name="Warren W."/>
            <person name="Wilson R.K."/>
            <person name="Hillier L.W."/>
            <person name="Minx P."/>
        </authorList>
    </citation>
    <scope>NUCLEOTIDE SEQUENCE</scope>
    <source>
        <strain evidence="10">BB02</strain>
    </source>
</reference>
<accession>A0A2C9JKX1</accession>
<evidence type="ECO:0000256" key="5">
    <source>
        <dbReference type="ARBA" id="ARBA00023235"/>
    </source>
</evidence>
<gene>
    <name evidence="9" type="primary">106058281</name>
    <name evidence="13 14 15 16 17" type="synonym">LOC106058281</name>
</gene>
<dbReference type="Proteomes" id="UP000076420">
    <property type="component" value="Unassembled WGS sequence"/>
</dbReference>
<feature type="active site" description="Tele-phosphohistidine intermediate" evidence="6">
    <location>
        <position position="22"/>
    </location>
</feature>
<feature type="binding site" evidence="7">
    <location>
        <begin position="128"/>
        <end position="129"/>
    </location>
    <ligand>
        <name>substrate</name>
    </ligand>
</feature>
<dbReference type="InterPro" id="IPR029033">
    <property type="entry name" value="His_PPase_superfam"/>
</dbReference>
<dbReference type="EnsemblMetazoa" id="BGLB004010-RF">
    <property type="protein sequence ID" value="BGLB004010-PF"/>
    <property type="gene ID" value="BGLB004010"/>
</dbReference>
<dbReference type="NCBIfam" id="NF010713">
    <property type="entry name" value="PRK14115.1"/>
    <property type="match status" value="1"/>
</dbReference>
<name>A0A2C9JKX1_BIOGL</name>
<dbReference type="VEuPathDB" id="VectorBase:BGLAX_040651"/>
<evidence type="ECO:0000313" key="14">
    <source>
        <dbReference type="RefSeq" id="XP_013071124.1"/>
    </source>
</evidence>
<organism evidence="9 11">
    <name type="scientific">Biomphalaria glabrata</name>
    <name type="common">Bloodfluke planorb</name>
    <name type="synonym">Freshwater snail</name>
    <dbReference type="NCBI Taxonomy" id="6526"/>
    <lineage>
        <taxon>Eukaryota</taxon>
        <taxon>Metazoa</taxon>
        <taxon>Spiralia</taxon>
        <taxon>Lophotrochozoa</taxon>
        <taxon>Mollusca</taxon>
        <taxon>Gastropoda</taxon>
        <taxon>Heterobranchia</taxon>
        <taxon>Euthyneura</taxon>
        <taxon>Panpulmonata</taxon>
        <taxon>Hygrophila</taxon>
        <taxon>Lymnaeoidea</taxon>
        <taxon>Planorbidae</taxon>
        <taxon>Biomphalaria</taxon>
    </lineage>
</organism>
<evidence type="ECO:0000256" key="7">
    <source>
        <dbReference type="PIRSR" id="PIRSR613078-2"/>
    </source>
</evidence>
<reference evidence="10" key="1">
    <citation type="journal article" date="2004" name="J. Parasitol.">
        <title>The mitochondrial genome of Biomphalaria glabrata (Gastropoda: Basommatophora), intermediate host of Schistosoma mansoni.</title>
        <authorList>
            <person name="DeJong R.J."/>
            <person name="Emery A.M."/>
            <person name="Adema C.M."/>
        </authorList>
    </citation>
    <scope>NUCLEOTIDE SEQUENCE</scope>
    <source>
        <strain evidence="10">BB02</strain>
    </source>
</reference>
<evidence type="ECO:0000256" key="3">
    <source>
        <dbReference type="ARBA" id="ARBA00012028"/>
    </source>
</evidence>
<reference evidence="13 14" key="4">
    <citation type="submission" date="2025-04" db="UniProtKB">
        <authorList>
            <consortium name="RefSeq"/>
        </authorList>
    </citation>
    <scope>IDENTIFICATION</scope>
</reference>
<dbReference type="VEuPathDB" id="VectorBase:BGLB004010"/>
<dbReference type="KEGG" id="bgt:106058281"/>
<dbReference type="Proteomes" id="UP001165740">
    <property type="component" value="Chromosome 1"/>
</dbReference>
<dbReference type="OMA" id="GKTGDAN"/>
<feature type="binding site" evidence="7">
    <location>
        <begin position="101"/>
        <end position="104"/>
    </location>
    <ligand>
        <name>substrate</name>
    </ligand>
</feature>
<evidence type="ECO:0000313" key="15">
    <source>
        <dbReference type="RefSeq" id="XP_013071125.1"/>
    </source>
</evidence>
<dbReference type="OrthoDB" id="354304at2759"/>
<evidence type="ECO:0000313" key="9">
    <source>
        <dbReference type="EnsemblMetazoa" id="BGLB004010-PE"/>
    </source>
</evidence>
<evidence type="ECO:0000313" key="10">
    <source>
        <dbReference type="EnsemblMetazoa" id="BGLB004010-PG"/>
    </source>
</evidence>
<evidence type="ECO:0000313" key="17">
    <source>
        <dbReference type="RefSeq" id="XP_055868763.1"/>
    </source>
</evidence>
<dbReference type="SMART" id="SM00855">
    <property type="entry name" value="PGAM"/>
    <property type="match status" value="1"/>
</dbReference>
<dbReference type="PIRSF" id="PIRSF000709">
    <property type="entry name" value="6PFK_2-Ptase"/>
    <property type="match status" value="1"/>
</dbReference>
<feature type="binding site" evidence="7">
    <location>
        <position position="74"/>
    </location>
    <ligand>
        <name>substrate</name>
    </ligand>
</feature>
<dbReference type="AlphaFoldDB" id="A0A2C9JKX1"/>
<comment type="similarity">
    <text evidence="2">Belongs to the phosphoglycerate mutase family. BPG-dependent PGAM subfamily.</text>
</comment>
<feature type="binding site" evidence="7">
    <location>
        <begin position="197"/>
        <end position="198"/>
    </location>
    <ligand>
        <name>substrate</name>
    </ligand>
</feature>
<keyword evidence="4" id="KW-0324">Glycolysis</keyword>
<dbReference type="RefSeq" id="XP_013071122.1">
    <property type="nucleotide sequence ID" value="XM_013215668.2"/>
</dbReference>
<dbReference type="NCBIfam" id="TIGR01258">
    <property type="entry name" value="pgm_1"/>
    <property type="match status" value="1"/>
</dbReference>
<dbReference type="FunFam" id="3.40.50.1240:FF:000003">
    <property type="entry name" value="2,3-bisphosphoglycerate-dependent phosphoglycerate mutase"/>
    <property type="match status" value="1"/>
</dbReference>
<protein>
    <recommendedName>
        <fullName evidence="3">phosphoglycerate mutase (2,3-diphosphoglycerate-dependent)</fullName>
        <ecNumber evidence="3">5.4.2.11</ecNumber>
    </recommendedName>
</protein>
<dbReference type="EnsemblMetazoa" id="BGLB004010-RD">
    <property type="protein sequence ID" value="BGLB004010-PD"/>
    <property type="gene ID" value="BGLB004010"/>
</dbReference>